<evidence type="ECO:0000313" key="2">
    <source>
        <dbReference type="Proteomes" id="UP001254848"/>
    </source>
</evidence>
<dbReference type="Proteomes" id="UP001254848">
    <property type="component" value="Unassembled WGS sequence"/>
</dbReference>
<dbReference type="SUPFAM" id="SSF47413">
    <property type="entry name" value="lambda repressor-like DNA-binding domains"/>
    <property type="match status" value="1"/>
</dbReference>
<dbReference type="InterPro" id="IPR001387">
    <property type="entry name" value="Cro/C1-type_HTH"/>
</dbReference>
<keyword evidence="2" id="KW-1185">Reference proteome</keyword>
<comment type="caution">
    <text evidence="1">The sequence shown here is derived from an EMBL/GenBank/DDBJ whole genome shotgun (WGS) entry which is preliminary data.</text>
</comment>
<accession>A0ABU3NXJ7</accession>
<protein>
    <recommendedName>
        <fullName evidence="3">HTH cro/C1-type domain-containing protein</fullName>
    </recommendedName>
</protein>
<dbReference type="CDD" id="cd00093">
    <property type="entry name" value="HTH_XRE"/>
    <property type="match status" value="1"/>
</dbReference>
<evidence type="ECO:0008006" key="3">
    <source>
        <dbReference type="Google" id="ProtNLM"/>
    </source>
</evidence>
<dbReference type="Gene3D" id="1.10.260.40">
    <property type="entry name" value="lambda repressor-like DNA-binding domains"/>
    <property type="match status" value="1"/>
</dbReference>
<reference evidence="1 2" key="1">
    <citation type="submission" date="2023-07" db="EMBL/GenBank/DDBJ databases">
        <title>The novel representative of Negativicutes class, Anaeroselena agilis gen. nov. sp. nov.</title>
        <authorList>
            <person name="Prokofeva M.I."/>
            <person name="Elcheninov A.G."/>
            <person name="Klyukina A."/>
            <person name="Kublanov I.V."/>
            <person name="Frolov E.N."/>
            <person name="Podosokorskaya O.A."/>
        </authorList>
    </citation>
    <scope>NUCLEOTIDE SEQUENCE [LARGE SCALE GENOMIC DNA]</scope>
    <source>
        <strain evidence="1 2">4137-cl</strain>
    </source>
</reference>
<evidence type="ECO:0000313" key="1">
    <source>
        <dbReference type="EMBL" id="MDT8900963.1"/>
    </source>
</evidence>
<organism evidence="1 2">
    <name type="scientific">Anaeroselena agilis</name>
    <dbReference type="NCBI Taxonomy" id="3063788"/>
    <lineage>
        <taxon>Bacteria</taxon>
        <taxon>Bacillati</taxon>
        <taxon>Bacillota</taxon>
        <taxon>Negativicutes</taxon>
        <taxon>Acetonemataceae</taxon>
        <taxon>Anaeroselena</taxon>
    </lineage>
</organism>
<dbReference type="EMBL" id="JAUOZS010000001">
    <property type="protein sequence ID" value="MDT8900963.1"/>
    <property type="molecule type" value="Genomic_DNA"/>
</dbReference>
<dbReference type="InterPro" id="IPR010982">
    <property type="entry name" value="Lambda_DNA-bd_dom_sf"/>
</dbReference>
<sequence>MIHLESRDTLGDIILNVRKGMGSSMINDIFKKIHQACQSMGWSTHELAKRTGIAQPIIHRLFKGLDTIERLEGYIEAFVTALGADKNRIAGKYDLINHLSLELQEFVVNPQNAEWIRKAFMEKELSRMNKQLTEQV</sequence>
<proteinExistence type="predicted"/>
<name>A0ABU3NXJ7_9FIRM</name>
<gene>
    <name evidence="1" type="ORF">Q4T40_06925</name>
</gene>
<dbReference type="RefSeq" id="WP_413779494.1">
    <property type="nucleotide sequence ID" value="NZ_JAUOZS010000001.1"/>
</dbReference>